<comment type="caution">
    <text evidence="1">The sequence shown here is derived from an EMBL/GenBank/DDBJ whole genome shotgun (WGS) entry which is preliminary data.</text>
</comment>
<gene>
    <name evidence="1" type="ORF">UT06_C0042G0003</name>
</gene>
<accession>A0A0G0P016</accession>
<evidence type="ECO:0000313" key="2">
    <source>
        <dbReference type="Proteomes" id="UP000034710"/>
    </source>
</evidence>
<organism evidence="1 2">
    <name type="scientific">Candidatus Woesebacteria bacterium GW2011_GWA1_38_8</name>
    <dbReference type="NCBI Taxonomy" id="1618547"/>
    <lineage>
        <taxon>Bacteria</taxon>
        <taxon>Candidatus Woeseibacteriota</taxon>
    </lineage>
</organism>
<dbReference type="AlphaFoldDB" id="A0A0G0P016"/>
<proteinExistence type="predicted"/>
<evidence type="ECO:0000313" key="1">
    <source>
        <dbReference type="EMBL" id="KKQ82651.1"/>
    </source>
</evidence>
<dbReference type="Proteomes" id="UP000034710">
    <property type="component" value="Unassembled WGS sequence"/>
</dbReference>
<name>A0A0G0P016_9BACT</name>
<protein>
    <submittedName>
        <fullName evidence="1">Uncharacterized protein</fullName>
    </submittedName>
</protein>
<dbReference type="EMBL" id="LBVJ01000042">
    <property type="protein sequence ID" value="KKQ82651.1"/>
    <property type="molecule type" value="Genomic_DNA"/>
</dbReference>
<reference evidence="1 2" key="1">
    <citation type="journal article" date="2015" name="Nature">
        <title>rRNA introns, odd ribosomes, and small enigmatic genomes across a large radiation of phyla.</title>
        <authorList>
            <person name="Brown C.T."/>
            <person name="Hug L.A."/>
            <person name="Thomas B.C."/>
            <person name="Sharon I."/>
            <person name="Castelle C.J."/>
            <person name="Singh A."/>
            <person name="Wilkins M.J."/>
            <person name="Williams K.H."/>
            <person name="Banfield J.F."/>
        </authorList>
    </citation>
    <scope>NUCLEOTIDE SEQUENCE [LARGE SCALE GENOMIC DNA]</scope>
</reference>
<sequence length="56" mass="6639">MGNIENYVYLLKIGVNVEQFQLCSTQYFLLTHIHIIRSTRYLSLVLLLYISSYFCC</sequence>